<accession>A0ABV9SCH2</accession>
<gene>
    <name evidence="2" type="ORF">ACFPCV_27610</name>
</gene>
<evidence type="ECO:0000313" key="3">
    <source>
        <dbReference type="Proteomes" id="UP001595859"/>
    </source>
</evidence>
<feature type="compositionally biased region" description="Low complexity" evidence="1">
    <location>
        <begin position="247"/>
        <end position="266"/>
    </location>
</feature>
<dbReference type="RefSeq" id="WP_378059268.1">
    <property type="nucleotide sequence ID" value="NZ_JBHSIS010000017.1"/>
</dbReference>
<organism evidence="2 3">
    <name type="scientific">Actinophytocola glycyrrhizae</name>
    <dbReference type="NCBI Taxonomy" id="2044873"/>
    <lineage>
        <taxon>Bacteria</taxon>
        <taxon>Bacillati</taxon>
        <taxon>Actinomycetota</taxon>
        <taxon>Actinomycetes</taxon>
        <taxon>Pseudonocardiales</taxon>
        <taxon>Pseudonocardiaceae</taxon>
    </lineage>
</organism>
<keyword evidence="3" id="KW-1185">Reference proteome</keyword>
<proteinExistence type="predicted"/>
<protein>
    <submittedName>
        <fullName evidence="2">Uncharacterized protein</fullName>
    </submittedName>
</protein>
<evidence type="ECO:0000256" key="1">
    <source>
        <dbReference type="SAM" id="MobiDB-lite"/>
    </source>
</evidence>
<feature type="region of interest" description="Disordered" evidence="1">
    <location>
        <begin position="247"/>
        <end position="273"/>
    </location>
</feature>
<evidence type="ECO:0000313" key="2">
    <source>
        <dbReference type="EMBL" id="MFC4857281.1"/>
    </source>
</evidence>
<comment type="caution">
    <text evidence="2">The sequence shown here is derived from an EMBL/GenBank/DDBJ whole genome shotgun (WGS) entry which is preliminary data.</text>
</comment>
<name>A0ABV9SCH2_9PSEU</name>
<reference evidence="3" key="1">
    <citation type="journal article" date="2019" name="Int. J. Syst. Evol. Microbiol.">
        <title>The Global Catalogue of Microorganisms (GCM) 10K type strain sequencing project: providing services to taxonomists for standard genome sequencing and annotation.</title>
        <authorList>
            <consortium name="The Broad Institute Genomics Platform"/>
            <consortium name="The Broad Institute Genome Sequencing Center for Infectious Disease"/>
            <person name="Wu L."/>
            <person name="Ma J."/>
        </authorList>
    </citation>
    <scope>NUCLEOTIDE SEQUENCE [LARGE SCALE GENOMIC DNA]</scope>
    <source>
        <strain evidence="3">ZS-22-S1</strain>
    </source>
</reference>
<dbReference type="Proteomes" id="UP001595859">
    <property type="component" value="Unassembled WGS sequence"/>
</dbReference>
<sequence>MSESEPAWLADDQRTAIENRWGSGWSEPFATYLRRRADIEQLSADNRATWLSELLTDRSLNWVTPQQSARLELLTSPGPWRDWLPNELDAEVPGWTRKGPEELADWLDKALPVLERDAAARGLGWVPDTWHPRLDALTPARGPWRTWLLTELDQQWPGWEGATVEQRTDWLYGWLPHFEGRPQQEEEDPRTFGWATGDFATRIARLPDTQREGLLKALDENWVGWERAPVADRLTFLTGWLPHFESPAAATTAPPLSTPSTPDTTAITDTVATPASPYDLPLAVVADDSMNDEQIPELDELFDKVVRPVFAANPEYAGLSAAEKEEAVREALLQHMANR</sequence>
<dbReference type="EMBL" id="JBHSIS010000017">
    <property type="protein sequence ID" value="MFC4857281.1"/>
    <property type="molecule type" value="Genomic_DNA"/>
</dbReference>